<dbReference type="InterPro" id="IPR050091">
    <property type="entry name" value="PKS_NRPS_Biosynth_Enz"/>
</dbReference>
<comment type="caution">
    <text evidence="4">The sequence shown here is derived from an EMBL/GenBank/DDBJ whole genome shotgun (WGS) entry which is preliminary data.</text>
</comment>
<dbReference type="Pfam" id="PF16197">
    <property type="entry name" value="KAsynt_C_assoc"/>
    <property type="match status" value="1"/>
</dbReference>
<dbReference type="InterPro" id="IPR016039">
    <property type="entry name" value="Thiolase-like"/>
</dbReference>
<dbReference type="InterPro" id="IPR014043">
    <property type="entry name" value="Acyl_transferase_dom"/>
</dbReference>
<dbReference type="Gene3D" id="3.40.366.10">
    <property type="entry name" value="Malonyl-Coenzyme A Acyl Carrier Protein, domain 2"/>
    <property type="match status" value="1"/>
</dbReference>
<dbReference type="Gene3D" id="3.40.47.10">
    <property type="match status" value="1"/>
</dbReference>
<dbReference type="SUPFAM" id="SSF52151">
    <property type="entry name" value="FabD/lysophospholipase-like"/>
    <property type="match status" value="1"/>
</dbReference>
<keyword evidence="5" id="KW-1185">Reference proteome</keyword>
<dbReference type="PROSITE" id="PS52004">
    <property type="entry name" value="KS3_2"/>
    <property type="match status" value="1"/>
</dbReference>
<dbReference type="InterPro" id="IPR014031">
    <property type="entry name" value="Ketoacyl_synth_C"/>
</dbReference>
<accession>A0ABQ8K7B3</accession>
<evidence type="ECO:0000256" key="2">
    <source>
        <dbReference type="ARBA" id="ARBA00022553"/>
    </source>
</evidence>
<proteinExistence type="predicted"/>
<dbReference type="PANTHER" id="PTHR43775:SF37">
    <property type="entry name" value="SI:DKEY-61P9.11"/>
    <property type="match status" value="1"/>
</dbReference>
<feature type="domain" description="Ketosynthase family 3 (KS3)" evidence="3">
    <location>
        <begin position="1"/>
        <end position="274"/>
    </location>
</feature>
<protein>
    <submittedName>
        <fullName evidence="4">Thiolase-like protein</fullName>
    </submittedName>
</protein>
<organism evidence="4 5">
    <name type="scientific">Rhodofomes roseus</name>
    <dbReference type="NCBI Taxonomy" id="34475"/>
    <lineage>
        <taxon>Eukaryota</taxon>
        <taxon>Fungi</taxon>
        <taxon>Dikarya</taxon>
        <taxon>Basidiomycota</taxon>
        <taxon>Agaricomycotina</taxon>
        <taxon>Agaricomycetes</taxon>
        <taxon>Polyporales</taxon>
        <taxon>Rhodofomes</taxon>
    </lineage>
</organism>
<keyword evidence="2" id="KW-0597">Phosphoprotein</keyword>
<dbReference type="EMBL" id="JADCUA010000020">
    <property type="protein sequence ID" value="KAH9833093.1"/>
    <property type="molecule type" value="Genomic_DNA"/>
</dbReference>
<dbReference type="Pfam" id="PF02801">
    <property type="entry name" value="Ketoacyl-synt_C"/>
    <property type="match status" value="1"/>
</dbReference>
<dbReference type="Pfam" id="PF00698">
    <property type="entry name" value="Acyl_transf_1"/>
    <property type="match status" value="1"/>
</dbReference>
<dbReference type="SMART" id="SM00825">
    <property type="entry name" value="PKS_KS"/>
    <property type="match status" value="1"/>
</dbReference>
<keyword evidence="1" id="KW-0596">Phosphopantetheine</keyword>
<evidence type="ECO:0000313" key="4">
    <source>
        <dbReference type="EMBL" id="KAH9833093.1"/>
    </source>
</evidence>
<gene>
    <name evidence="4" type="ORF">C8Q71DRAFT_726156</name>
</gene>
<evidence type="ECO:0000313" key="5">
    <source>
        <dbReference type="Proteomes" id="UP000814176"/>
    </source>
</evidence>
<dbReference type="InterPro" id="IPR020841">
    <property type="entry name" value="PKS_Beta-ketoAc_synthase_dom"/>
</dbReference>
<dbReference type="PANTHER" id="PTHR43775">
    <property type="entry name" value="FATTY ACID SYNTHASE"/>
    <property type="match status" value="1"/>
</dbReference>
<dbReference type="SUPFAM" id="SSF53901">
    <property type="entry name" value="Thiolase-like"/>
    <property type="match status" value="1"/>
</dbReference>
<dbReference type="InterPro" id="IPR032821">
    <property type="entry name" value="PKS_assoc"/>
</dbReference>
<name>A0ABQ8K7B3_9APHY</name>
<evidence type="ECO:0000256" key="1">
    <source>
        <dbReference type="ARBA" id="ARBA00022450"/>
    </source>
</evidence>
<evidence type="ECO:0000259" key="3">
    <source>
        <dbReference type="PROSITE" id="PS52004"/>
    </source>
</evidence>
<dbReference type="InterPro" id="IPR001227">
    <property type="entry name" value="Ac_transferase_dom_sf"/>
</dbReference>
<dbReference type="GeneID" id="72002480"/>
<sequence length="485" mass="52936">MDQEKQASNMKVVGERRLRRIMISEAVFMIWKLRCTRVIGHAEENWQHSNTAVKRQWISAINKRLEIDKEMTKKKYGRSAIAKNTILATWTNTLHEETDLPEDWVNINGFLILGTGINSSGSLAPVNAPVASAQQDAMLRAFAQAQRSPKEVDFIELHATGTSSGDPTEANWVGVQFRRDAEVLVGSVKGNVGHTEITSFLSSLCKVCHIIKHGVIPPTVNCTIPNPAIRWAEHNMRVPVAPEELRIRSPSGRALIAMSSSGIGGANGHCVIEAHPTNTNGIPSIWTCNRSMIPSLLIAGGLSPRSASAVGETLKNIPADRDCTRVVRALGRRARSMLWKAYSVFSEGQTPRFSEPVLVPKVAPHIVFVFSGQGPQHWNTGREMFRTCAPFHDTVVDLDRVYARMTGKSLITDIGLLDGSDARDSLGDLWPISATLPALTILQIALVDTLRAIGVKPDVVVDHSAGETGRARCCSEEDGSGPRSP</sequence>
<reference evidence="4 5" key="1">
    <citation type="journal article" date="2021" name="Environ. Microbiol.">
        <title>Gene family expansions and transcriptome signatures uncover fungal adaptations to wood decay.</title>
        <authorList>
            <person name="Hage H."/>
            <person name="Miyauchi S."/>
            <person name="Viragh M."/>
            <person name="Drula E."/>
            <person name="Min B."/>
            <person name="Chaduli D."/>
            <person name="Navarro D."/>
            <person name="Favel A."/>
            <person name="Norest M."/>
            <person name="Lesage-Meessen L."/>
            <person name="Balint B."/>
            <person name="Merenyi Z."/>
            <person name="de Eugenio L."/>
            <person name="Morin E."/>
            <person name="Martinez A.T."/>
            <person name="Baldrian P."/>
            <person name="Stursova M."/>
            <person name="Martinez M.J."/>
            <person name="Novotny C."/>
            <person name="Magnuson J.K."/>
            <person name="Spatafora J.W."/>
            <person name="Maurice S."/>
            <person name="Pangilinan J."/>
            <person name="Andreopoulos W."/>
            <person name="LaButti K."/>
            <person name="Hundley H."/>
            <person name="Na H."/>
            <person name="Kuo A."/>
            <person name="Barry K."/>
            <person name="Lipzen A."/>
            <person name="Henrissat B."/>
            <person name="Riley R."/>
            <person name="Ahrendt S."/>
            <person name="Nagy L.G."/>
            <person name="Grigoriev I.V."/>
            <person name="Martin F."/>
            <person name="Rosso M.N."/>
        </authorList>
    </citation>
    <scope>NUCLEOTIDE SEQUENCE [LARGE SCALE GENOMIC DNA]</scope>
    <source>
        <strain evidence="4 5">CIRM-BRFM 1785</strain>
    </source>
</reference>
<dbReference type="RefSeq" id="XP_047775859.1">
    <property type="nucleotide sequence ID" value="XM_047921748.1"/>
</dbReference>
<dbReference type="InterPro" id="IPR016035">
    <property type="entry name" value="Acyl_Trfase/lysoPLipase"/>
</dbReference>
<dbReference type="Proteomes" id="UP000814176">
    <property type="component" value="Unassembled WGS sequence"/>
</dbReference>